<dbReference type="EMBL" id="GEDG01023040">
    <property type="protein sequence ID" value="JAP17031.1"/>
    <property type="molecule type" value="Transcribed_RNA"/>
</dbReference>
<protein>
    <submittedName>
        <fullName evidence="1">Putative ovule protein</fullName>
    </submittedName>
</protein>
<accession>A0A0V0HAJ6</accession>
<reference evidence="1" key="1">
    <citation type="submission" date="2015-12" db="EMBL/GenBank/DDBJ databases">
        <title>Gene expression during late stages of embryo sac development: a critical building block for successful pollen-pistil interactions.</title>
        <authorList>
            <person name="Liu Y."/>
            <person name="Joly V."/>
            <person name="Sabar M."/>
            <person name="Matton D.P."/>
        </authorList>
    </citation>
    <scope>NUCLEOTIDE SEQUENCE</scope>
</reference>
<sequence>MSFNFQLLLTFNTWVPMFNPCLLLLHGLRHSIYTDMAPRSNSTPRLAHEGRIVQVYTNRPPVHSPNSMWDSNPL</sequence>
<evidence type="ECO:0000313" key="1">
    <source>
        <dbReference type="EMBL" id="JAP17031.1"/>
    </source>
</evidence>
<name>A0A0V0HAJ6_SOLCH</name>
<proteinExistence type="predicted"/>
<organism evidence="1">
    <name type="scientific">Solanum chacoense</name>
    <name type="common">Chaco potato</name>
    <dbReference type="NCBI Taxonomy" id="4108"/>
    <lineage>
        <taxon>Eukaryota</taxon>
        <taxon>Viridiplantae</taxon>
        <taxon>Streptophyta</taxon>
        <taxon>Embryophyta</taxon>
        <taxon>Tracheophyta</taxon>
        <taxon>Spermatophyta</taxon>
        <taxon>Magnoliopsida</taxon>
        <taxon>eudicotyledons</taxon>
        <taxon>Gunneridae</taxon>
        <taxon>Pentapetalae</taxon>
        <taxon>asterids</taxon>
        <taxon>lamiids</taxon>
        <taxon>Solanales</taxon>
        <taxon>Solanaceae</taxon>
        <taxon>Solanoideae</taxon>
        <taxon>Solaneae</taxon>
        <taxon>Solanum</taxon>
    </lineage>
</organism>
<dbReference type="AlphaFoldDB" id="A0A0V0HAJ6"/>